<gene>
    <name evidence="1" type="ORF">D0Z07_1941</name>
</gene>
<reference evidence="1" key="1">
    <citation type="submission" date="2019-07" db="EMBL/GenBank/DDBJ databases">
        <title>Hyphodiscus hymeniophilus genome sequencing and assembly.</title>
        <authorList>
            <person name="Kramer G."/>
            <person name="Nodwell J."/>
        </authorList>
    </citation>
    <scope>NUCLEOTIDE SEQUENCE</scope>
    <source>
        <strain evidence="1">ATCC 34498</strain>
    </source>
</reference>
<protein>
    <submittedName>
        <fullName evidence="1">Uncharacterized protein</fullName>
    </submittedName>
</protein>
<proteinExistence type="predicted"/>
<dbReference type="Proteomes" id="UP000785200">
    <property type="component" value="Unassembled WGS sequence"/>
</dbReference>
<dbReference type="AlphaFoldDB" id="A0A9P6VMT6"/>
<name>A0A9P6VMT6_9HELO</name>
<dbReference type="PANTHER" id="PTHR38791">
    <property type="entry name" value="ZN(II)2CYS6 TRANSCRIPTION FACTOR (EUROFUNG)-RELATED-RELATED"/>
    <property type="match status" value="1"/>
</dbReference>
<dbReference type="OrthoDB" id="2991872at2759"/>
<evidence type="ECO:0000313" key="2">
    <source>
        <dbReference type="Proteomes" id="UP000785200"/>
    </source>
</evidence>
<comment type="caution">
    <text evidence="1">The sequence shown here is derived from an EMBL/GenBank/DDBJ whole genome shotgun (WGS) entry which is preliminary data.</text>
</comment>
<dbReference type="InterPro" id="IPR053175">
    <property type="entry name" value="DHMBA_Reg_Transcription_Factor"/>
</dbReference>
<dbReference type="EMBL" id="VNKQ01000004">
    <property type="protein sequence ID" value="KAG0651221.1"/>
    <property type="molecule type" value="Genomic_DNA"/>
</dbReference>
<organism evidence="1 2">
    <name type="scientific">Hyphodiscus hymeniophilus</name>
    <dbReference type="NCBI Taxonomy" id="353542"/>
    <lineage>
        <taxon>Eukaryota</taxon>
        <taxon>Fungi</taxon>
        <taxon>Dikarya</taxon>
        <taxon>Ascomycota</taxon>
        <taxon>Pezizomycotina</taxon>
        <taxon>Leotiomycetes</taxon>
        <taxon>Helotiales</taxon>
        <taxon>Hyphodiscaceae</taxon>
        <taxon>Hyphodiscus</taxon>
    </lineage>
</organism>
<accession>A0A9P6VMT6</accession>
<sequence>MVDVALSSMALTVFSRIQHHPPAAKEASSKYHQALQIVQNEISQLDILHLDVQHIDACLLAIYLMGRYEAANCDLSSDLDWKDSPSFRHHDGAMAILGLWNDASSQTPATFIMKQTRRGLIRSSLLRNAQLPTWILDGSRFGESGVELAFDRIYVQTVSLHCTASLLSCTRCIAAELAEELNKKARELDEALQDWMAQLPSAWSPGKLILKDRETSPSSPFYRRTVYNYHSPVHASVWAHGFAARMLINSTRLTILDNAHIGVWGDLSLEKQRFECIDQLATMADNLASTVPFCLERSKDYRNYNSASPPIILDKNTKTKPYLASLVVWPLSIASSLEGIDTKQQAWFRAQLAGLGAVLGGGIFQFAETRWAKL</sequence>
<keyword evidence="2" id="KW-1185">Reference proteome</keyword>
<evidence type="ECO:0000313" key="1">
    <source>
        <dbReference type="EMBL" id="KAG0651221.1"/>
    </source>
</evidence>
<dbReference type="PANTHER" id="PTHR38791:SF1">
    <property type="entry name" value="TRANSCRIPTION FACTOR, PUTATIVE-RELATED"/>
    <property type="match status" value="1"/>
</dbReference>